<feature type="active site" description="Proton acceptor" evidence="2">
    <location>
        <position position="72"/>
    </location>
</feature>
<keyword evidence="6" id="KW-1185">Reference proteome</keyword>
<dbReference type="NCBIfam" id="TIGR01221">
    <property type="entry name" value="rmlC"/>
    <property type="match status" value="1"/>
</dbReference>
<dbReference type="GO" id="GO:0019305">
    <property type="term" value="P:dTDP-rhamnose biosynthetic process"/>
    <property type="evidence" value="ECO:0007669"/>
    <property type="project" value="UniProtKB-UniRule"/>
</dbReference>
<dbReference type="GO" id="GO:0008830">
    <property type="term" value="F:dTDP-4-dehydrorhamnose 3,5-epimerase activity"/>
    <property type="evidence" value="ECO:0007669"/>
    <property type="project" value="UniProtKB-UniRule"/>
</dbReference>
<comment type="similarity">
    <text evidence="1 4">Belongs to the dTDP-4-dehydrorhamnose 3,5-epimerase family.</text>
</comment>
<dbReference type="InterPro" id="IPR000888">
    <property type="entry name" value="RmlC-like"/>
</dbReference>
<dbReference type="AlphaFoldDB" id="A0A3G9JYN5"/>
<dbReference type="InterPro" id="IPR014710">
    <property type="entry name" value="RmlC-like_jellyroll"/>
</dbReference>
<gene>
    <name evidence="5" type="primary">rfbC</name>
    <name evidence="5" type="ORF">Pcatena_12080</name>
</gene>
<dbReference type="Proteomes" id="UP000273154">
    <property type="component" value="Chromosome"/>
</dbReference>
<feature type="active site" description="Proton donor" evidence="2">
    <location>
        <position position="141"/>
    </location>
</feature>
<evidence type="ECO:0000256" key="3">
    <source>
        <dbReference type="PIRSR" id="PIRSR600888-3"/>
    </source>
</evidence>
<reference evidence="6" key="1">
    <citation type="submission" date="2018-11" db="EMBL/GenBank/DDBJ databases">
        <title>Comparative genomics of Parolsenella catena and Libanicoccus massiliensis: Reclassification of Libanicoccus massiliensis as Parolsenella massiliensis comb. nov.</title>
        <authorList>
            <person name="Sakamoto M."/>
            <person name="Ikeyama N."/>
            <person name="Murakami T."/>
            <person name="Mori H."/>
            <person name="Yuki M."/>
            <person name="Ohkuma M."/>
        </authorList>
    </citation>
    <scope>NUCLEOTIDE SEQUENCE [LARGE SCALE GENOMIC DNA]</scope>
    <source>
        <strain evidence="6">JCM 31932</strain>
    </source>
</reference>
<evidence type="ECO:0000313" key="6">
    <source>
        <dbReference type="Proteomes" id="UP000273154"/>
    </source>
</evidence>
<dbReference type="CDD" id="cd00438">
    <property type="entry name" value="cupin_RmlC"/>
    <property type="match status" value="1"/>
</dbReference>
<evidence type="ECO:0000313" key="5">
    <source>
        <dbReference type="EMBL" id="BBH50621.1"/>
    </source>
</evidence>
<comment type="catalytic activity">
    <reaction evidence="4">
        <text>dTDP-4-dehydro-6-deoxy-alpha-D-glucose = dTDP-4-dehydro-beta-L-rhamnose</text>
        <dbReference type="Rhea" id="RHEA:16969"/>
        <dbReference type="ChEBI" id="CHEBI:57649"/>
        <dbReference type="ChEBI" id="CHEBI:62830"/>
        <dbReference type="EC" id="5.1.3.13"/>
    </reaction>
</comment>
<dbReference type="GO" id="GO:0005829">
    <property type="term" value="C:cytosol"/>
    <property type="evidence" value="ECO:0007669"/>
    <property type="project" value="TreeGrafter"/>
</dbReference>
<dbReference type="KEGG" id="pcat:Pcatena_12080"/>
<evidence type="ECO:0000256" key="1">
    <source>
        <dbReference type="ARBA" id="ARBA00010154"/>
    </source>
</evidence>
<dbReference type="EC" id="5.1.3.13" evidence="4"/>
<dbReference type="SUPFAM" id="SSF51182">
    <property type="entry name" value="RmlC-like cupins"/>
    <property type="match status" value="1"/>
</dbReference>
<evidence type="ECO:0000256" key="4">
    <source>
        <dbReference type="RuleBase" id="RU364069"/>
    </source>
</evidence>
<dbReference type="UniPathway" id="UPA00124"/>
<comment type="pathway">
    <text evidence="4">Carbohydrate biosynthesis; dTDP-L-rhamnose biosynthesis.</text>
</comment>
<dbReference type="GO" id="GO:0000271">
    <property type="term" value="P:polysaccharide biosynthetic process"/>
    <property type="evidence" value="ECO:0007669"/>
    <property type="project" value="TreeGrafter"/>
</dbReference>
<dbReference type="EMBL" id="AP019367">
    <property type="protein sequence ID" value="BBH50621.1"/>
    <property type="molecule type" value="Genomic_DNA"/>
</dbReference>
<dbReference type="PANTHER" id="PTHR21047:SF2">
    <property type="entry name" value="THYMIDINE DIPHOSPHO-4-KETO-RHAMNOSE 3,5-EPIMERASE"/>
    <property type="match status" value="1"/>
</dbReference>
<comment type="function">
    <text evidence="4">Catalyzes the epimerization of the C3' and C5'positions of dTDP-6-deoxy-D-xylo-4-hexulose, forming dTDP-6-deoxy-L-lyxo-4-hexulose.</text>
</comment>
<organism evidence="5 6">
    <name type="scientific">Parolsenella catena</name>
    <dbReference type="NCBI Taxonomy" id="2003188"/>
    <lineage>
        <taxon>Bacteria</taxon>
        <taxon>Bacillati</taxon>
        <taxon>Actinomycetota</taxon>
        <taxon>Coriobacteriia</taxon>
        <taxon>Coriobacteriales</taxon>
        <taxon>Atopobiaceae</taxon>
        <taxon>Parolsenella</taxon>
    </lineage>
</organism>
<dbReference type="Gene3D" id="2.60.120.10">
    <property type="entry name" value="Jelly Rolls"/>
    <property type="match status" value="1"/>
</dbReference>
<proteinExistence type="inferred from homology"/>
<keyword evidence="4" id="KW-0413">Isomerase</keyword>
<protein>
    <recommendedName>
        <fullName evidence="4">dTDP-4-dehydrorhamnose 3,5-epimerase</fullName>
        <ecNumber evidence="4">5.1.3.13</ecNumber>
    </recommendedName>
    <alternativeName>
        <fullName evidence="4">Thymidine diphospho-4-keto-rhamnose 3,5-epimerase</fullName>
    </alternativeName>
</protein>
<feature type="site" description="Participates in a stacking interaction with the thymidine ring of dTDP-4-oxo-6-deoxyglucose" evidence="3">
    <location>
        <position position="147"/>
    </location>
</feature>
<accession>A0A3G9JYN5</accession>
<dbReference type="InterPro" id="IPR011051">
    <property type="entry name" value="RmlC_Cupin_sf"/>
</dbReference>
<dbReference type="Pfam" id="PF00908">
    <property type="entry name" value="dTDP_sugar_isom"/>
    <property type="match status" value="1"/>
</dbReference>
<dbReference type="PANTHER" id="PTHR21047">
    <property type="entry name" value="DTDP-6-DEOXY-D-GLUCOSE-3,5 EPIMERASE"/>
    <property type="match status" value="1"/>
</dbReference>
<comment type="subunit">
    <text evidence="4">Homodimer.</text>
</comment>
<evidence type="ECO:0000256" key="2">
    <source>
        <dbReference type="PIRSR" id="PIRSR600888-1"/>
    </source>
</evidence>
<name>A0A3G9JYN5_9ACTN</name>
<sequence length="197" mass="22282">MAMVNQITSGNFSFTDTSIEGVKVVDVKSYGDSRGYFMETYKRSDFIVGGIDCEFVQDNQSASTRGVLRGLHFQIEHPQSKLVRVVQGRVFDVCVDLRPGSKTYGKWEGVILSAENHRQFFIPRGFAHGFLVLSDYAVFCYKCDDIYHPNDEGGLMWNDPDIAIEWPTFDGDDTLDASKLVLSDKDMRHPHLADLKL</sequence>